<proteinExistence type="predicted"/>
<reference evidence="1 2" key="1">
    <citation type="submission" date="2018-11" db="EMBL/GenBank/DDBJ databases">
        <title>Rufibacter latericius sp. nov., isolated from water in Baiyang Lake.</title>
        <authorList>
            <person name="Yang Y."/>
        </authorList>
    </citation>
    <scope>NUCLEOTIDE SEQUENCE [LARGE SCALE GENOMIC DNA]</scope>
    <source>
        <strain evidence="1 2">MCC P1</strain>
    </source>
</reference>
<dbReference type="AlphaFoldDB" id="A0A3M9MRF1"/>
<protein>
    <submittedName>
        <fullName evidence="1">Uncharacterized protein</fullName>
    </submittedName>
</protein>
<name>A0A3M9MRF1_9BACT</name>
<accession>A0A3M9MRF1</accession>
<dbReference type="Proteomes" id="UP000271010">
    <property type="component" value="Unassembled WGS sequence"/>
</dbReference>
<keyword evidence="2" id="KW-1185">Reference proteome</keyword>
<comment type="caution">
    <text evidence="1">The sequence shown here is derived from an EMBL/GenBank/DDBJ whole genome shotgun (WGS) entry which is preliminary data.</text>
</comment>
<gene>
    <name evidence="1" type="ORF">EFA69_15135</name>
</gene>
<dbReference type="EMBL" id="RJJE01000017">
    <property type="protein sequence ID" value="RNI27463.1"/>
    <property type="molecule type" value="Genomic_DNA"/>
</dbReference>
<organism evidence="1 2">
    <name type="scientific">Rufibacter immobilis</name>
    <dbReference type="NCBI Taxonomy" id="1348778"/>
    <lineage>
        <taxon>Bacteria</taxon>
        <taxon>Pseudomonadati</taxon>
        <taxon>Bacteroidota</taxon>
        <taxon>Cytophagia</taxon>
        <taxon>Cytophagales</taxon>
        <taxon>Hymenobacteraceae</taxon>
        <taxon>Rufibacter</taxon>
    </lineage>
</organism>
<sequence>MLWRILNKKELRLYIKQKGHSYQFFVNDDKEEAFTGFWDRKRKVGLFGKILSSEKEELVSVNLSNSPFFWNLNKTEYKILLHRESTEITLKAVNAYKGHWTFLYGTDSYDFYFHQGHKKSLFRNGNQVAKHDKGKVNFWDYDSGFIVADNEENKLLLLALFLTFDMGESMDGDINIDLGNLMAGVKSYDSNWYPK</sequence>
<evidence type="ECO:0000313" key="2">
    <source>
        <dbReference type="Proteomes" id="UP000271010"/>
    </source>
</evidence>
<evidence type="ECO:0000313" key="1">
    <source>
        <dbReference type="EMBL" id="RNI27463.1"/>
    </source>
</evidence>